<evidence type="ECO:0000313" key="2">
    <source>
        <dbReference type="EMBL" id="CAH4027608.1"/>
    </source>
</evidence>
<gene>
    <name evidence="2" type="ORF">PIBRA_LOCUS4741</name>
</gene>
<protein>
    <submittedName>
        <fullName evidence="2">Uncharacterized protein</fullName>
    </submittedName>
</protein>
<accession>A0A9P0X9F5</accession>
<keyword evidence="1" id="KW-0732">Signal</keyword>
<evidence type="ECO:0000256" key="1">
    <source>
        <dbReference type="SAM" id="SignalP"/>
    </source>
</evidence>
<evidence type="ECO:0000313" key="3">
    <source>
        <dbReference type="Proteomes" id="UP001152562"/>
    </source>
</evidence>
<feature type="chain" id="PRO_5040360428" evidence="1">
    <location>
        <begin position="20"/>
        <end position="373"/>
    </location>
</feature>
<comment type="caution">
    <text evidence="2">The sequence shown here is derived from an EMBL/GenBank/DDBJ whole genome shotgun (WGS) entry which is preliminary data.</text>
</comment>
<proteinExistence type="predicted"/>
<organism evidence="2 3">
    <name type="scientific">Pieris brassicae</name>
    <name type="common">White butterfly</name>
    <name type="synonym">Large white butterfly</name>
    <dbReference type="NCBI Taxonomy" id="7116"/>
    <lineage>
        <taxon>Eukaryota</taxon>
        <taxon>Metazoa</taxon>
        <taxon>Ecdysozoa</taxon>
        <taxon>Arthropoda</taxon>
        <taxon>Hexapoda</taxon>
        <taxon>Insecta</taxon>
        <taxon>Pterygota</taxon>
        <taxon>Neoptera</taxon>
        <taxon>Endopterygota</taxon>
        <taxon>Lepidoptera</taxon>
        <taxon>Glossata</taxon>
        <taxon>Ditrysia</taxon>
        <taxon>Papilionoidea</taxon>
        <taxon>Pieridae</taxon>
        <taxon>Pierinae</taxon>
        <taxon>Pieris</taxon>
    </lineage>
</organism>
<dbReference type="EMBL" id="CALOZG010000005">
    <property type="protein sequence ID" value="CAH4027608.1"/>
    <property type="molecule type" value="Genomic_DNA"/>
</dbReference>
<sequence>MEIYFGTLLVFLYFQYISSSPMNYVYYENPDLGYVAALSGSSAYTKTRLNGPKKFFVGNTNQKYMKLANEEAINSLFSIGKLSPKMFDPVIDTNNVNLPKLPEDDTRQTKQPEVINQDLRFVEIDQTKKSRDSDVNHQNSKFRMAPDSNIKEVQKPHLEGKPMNQKNYFEYRLKQNKRRANFKTVPKLQYDLNQPPVKKTQLPIQKYGEKPLPKPNRDMTYKQSDKKYNIQAMTTILDDMTQKALERYEQKQDNHKRDTQTTINEEYMQPTINQPFGRDNRVKFLDSKHIPARIGKYEESLSGRPYALFYRGLENVDHRDFYTGSVDKSLHNNIVESKTLVKDITLDRERKRKARKISNIKLNRNNIDSNLIL</sequence>
<dbReference type="AlphaFoldDB" id="A0A9P0X9F5"/>
<reference evidence="2" key="1">
    <citation type="submission" date="2022-05" db="EMBL/GenBank/DDBJ databases">
        <authorList>
            <person name="Okamura Y."/>
        </authorList>
    </citation>
    <scope>NUCLEOTIDE SEQUENCE</scope>
</reference>
<keyword evidence="3" id="KW-1185">Reference proteome</keyword>
<dbReference type="Proteomes" id="UP001152562">
    <property type="component" value="Unassembled WGS sequence"/>
</dbReference>
<feature type="signal peptide" evidence="1">
    <location>
        <begin position="1"/>
        <end position="19"/>
    </location>
</feature>
<name>A0A9P0X9F5_PIEBR</name>